<organism evidence="1 2">
    <name type="scientific">Actinoplanes sandaracinus</name>
    <dbReference type="NCBI Taxonomy" id="3045177"/>
    <lineage>
        <taxon>Bacteria</taxon>
        <taxon>Bacillati</taxon>
        <taxon>Actinomycetota</taxon>
        <taxon>Actinomycetes</taxon>
        <taxon>Micromonosporales</taxon>
        <taxon>Micromonosporaceae</taxon>
        <taxon>Actinoplanes</taxon>
    </lineage>
</organism>
<dbReference type="RefSeq" id="WP_282767507.1">
    <property type="nucleotide sequence ID" value="NZ_JASCTH010000073.1"/>
</dbReference>
<keyword evidence="2" id="KW-1185">Reference proteome</keyword>
<comment type="caution">
    <text evidence="1">The sequence shown here is derived from an EMBL/GenBank/DDBJ whole genome shotgun (WGS) entry which is preliminary data.</text>
</comment>
<sequence>MRLSGLRGRPDRVHRILSLTLPPVCLLAGSAVVWQATRATFSDTTSTAANSWATATVKIINDEVGIAVFNGLTNLKPDAAANSLVLNAAGAYSGASSSASGGSACIKVTYTGSITANIRMYGTITNAGLAQYLLFSVDTGTNATADAGNATNVTCSTYNSVANVSGPSPNSTVYLSGFPNAWATANTTAWTNAAPNASKWYRISWLLPANTALTGASSVNAQAVFTWEAQNI</sequence>
<accession>A0ABT6X204</accession>
<gene>
    <name evidence="1" type="ORF">QLQ12_46555</name>
</gene>
<proteinExistence type="predicted"/>
<protein>
    <submittedName>
        <fullName evidence="1">Uncharacterized protein</fullName>
    </submittedName>
</protein>
<dbReference type="EMBL" id="JASCTH010000073">
    <property type="protein sequence ID" value="MDI6106048.1"/>
    <property type="molecule type" value="Genomic_DNA"/>
</dbReference>
<reference evidence="1 2" key="1">
    <citation type="submission" date="2023-05" db="EMBL/GenBank/DDBJ databases">
        <title>Actinoplanes sp. NEAU-A12 genome sequencing.</title>
        <authorList>
            <person name="Wang Z.-S."/>
        </authorList>
    </citation>
    <scope>NUCLEOTIDE SEQUENCE [LARGE SCALE GENOMIC DNA]</scope>
    <source>
        <strain evidence="1 2">NEAU-A12</strain>
    </source>
</reference>
<evidence type="ECO:0000313" key="2">
    <source>
        <dbReference type="Proteomes" id="UP001241758"/>
    </source>
</evidence>
<dbReference type="Proteomes" id="UP001241758">
    <property type="component" value="Unassembled WGS sequence"/>
</dbReference>
<name>A0ABT6X204_9ACTN</name>
<evidence type="ECO:0000313" key="1">
    <source>
        <dbReference type="EMBL" id="MDI6106048.1"/>
    </source>
</evidence>